<name>A0ABV5E0X4_9ACTN</name>
<dbReference type="InterPro" id="IPR036873">
    <property type="entry name" value="Rhodanese-like_dom_sf"/>
</dbReference>
<evidence type="ECO:0000313" key="6">
    <source>
        <dbReference type="Proteomes" id="UP001585053"/>
    </source>
</evidence>
<dbReference type="EMBL" id="JAYMRS010000011">
    <property type="protein sequence ID" value="MFB8770489.1"/>
    <property type="molecule type" value="Genomic_DNA"/>
</dbReference>
<proteinExistence type="predicted"/>
<feature type="domain" description="Rhodanese" evidence="4">
    <location>
        <begin position="160"/>
        <end position="274"/>
    </location>
</feature>
<dbReference type="InterPro" id="IPR001763">
    <property type="entry name" value="Rhodanese-like_dom"/>
</dbReference>
<reference evidence="5 6" key="1">
    <citation type="submission" date="2024-01" db="EMBL/GenBank/DDBJ databases">
        <title>Genome mining of biosynthetic gene clusters to explore secondary metabolites of Streptomyces sp.</title>
        <authorList>
            <person name="Baig A."/>
            <person name="Ajitkumar Shintre N."/>
            <person name="Kumar H."/>
            <person name="Anbarasu A."/>
            <person name="Ramaiah S."/>
        </authorList>
    </citation>
    <scope>NUCLEOTIDE SEQUENCE [LARGE SCALE GENOMIC DNA]</scope>
    <source>
        <strain evidence="5 6">A01</strain>
    </source>
</reference>
<dbReference type="Gene3D" id="3.40.250.10">
    <property type="entry name" value="Rhodanese-like domain"/>
    <property type="match status" value="2"/>
</dbReference>
<dbReference type="PANTHER" id="PTHR43855:SF1">
    <property type="entry name" value="THIOSULFATE SULFURTRANSFERASE"/>
    <property type="match status" value="1"/>
</dbReference>
<comment type="catalytic activity">
    <reaction evidence="2">
        <text>thiosulfate + hydrogen cyanide = thiocyanate + sulfite + 2 H(+)</text>
        <dbReference type="Rhea" id="RHEA:16881"/>
        <dbReference type="ChEBI" id="CHEBI:15378"/>
        <dbReference type="ChEBI" id="CHEBI:17359"/>
        <dbReference type="ChEBI" id="CHEBI:18022"/>
        <dbReference type="ChEBI" id="CHEBI:18407"/>
        <dbReference type="ChEBI" id="CHEBI:33542"/>
        <dbReference type="EC" id="2.8.1.1"/>
    </reaction>
</comment>
<protein>
    <recommendedName>
        <fullName evidence="3">Sulfurtransferase</fullName>
    </recommendedName>
</protein>
<comment type="caution">
    <text evidence="5">The sequence shown here is derived from an EMBL/GenBank/DDBJ whole genome shotgun (WGS) entry which is preliminary data.</text>
</comment>
<organism evidence="5 6">
    <name type="scientific">Nocardiopsis alba</name>
    <dbReference type="NCBI Taxonomy" id="53437"/>
    <lineage>
        <taxon>Bacteria</taxon>
        <taxon>Bacillati</taxon>
        <taxon>Actinomycetota</taxon>
        <taxon>Actinomycetes</taxon>
        <taxon>Streptosporangiales</taxon>
        <taxon>Nocardiopsidaceae</taxon>
        <taxon>Nocardiopsis</taxon>
    </lineage>
</organism>
<evidence type="ECO:0000256" key="2">
    <source>
        <dbReference type="ARBA" id="ARBA00047549"/>
    </source>
</evidence>
<feature type="domain" description="Rhodanese" evidence="4">
    <location>
        <begin position="18"/>
        <end position="125"/>
    </location>
</feature>
<dbReference type="CDD" id="cd01449">
    <property type="entry name" value="TST_Repeat_2"/>
    <property type="match status" value="1"/>
</dbReference>
<evidence type="ECO:0000259" key="4">
    <source>
        <dbReference type="PROSITE" id="PS50206"/>
    </source>
</evidence>
<evidence type="ECO:0000256" key="3">
    <source>
        <dbReference type="RuleBase" id="RU000507"/>
    </source>
</evidence>
<dbReference type="InterPro" id="IPR001307">
    <property type="entry name" value="Thiosulphate_STrfase_CS"/>
</dbReference>
<dbReference type="Pfam" id="PF00581">
    <property type="entry name" value="Rhodanese"/>
    <property type="match status" value="2"/>
</dbReference>
<dbReference type="CDD" id="cd01448">
    <property type="entry name" value="TST_Repeat_1"/>
    <property type="match status" value="1"/>
</dbReference>
<dbReference type="GO" id="GO:0016740">
    <property type="term" value="F:transferase activity"/>
    <property type="evidence" value="ECO:0007669"/>
    <property type="project" value="UniProtKB-KW"/>
</dbReference>
<dbReference type="PROSITE" id="PS50206">
    <property type="entry name" value="RHODANESE_3"/>
    <property type="match status" value="2"/>
</dbReference>
<dbReference type="RefSeq" id="WP_014913459.1">
    <property type="nucleotide sequence ID" value="NZ_JAYMRS010000011.1"/>
</dbReference>
<dbReference type="Proteomes" id="UP001585053">
    <property type="component" value="Unassembled WGS sequence"/>
</dbReference>
<keyword evidence="6" id="KW-1185">Reference proteome</keyword>
<dbReference type="SUPFAM" id="SSF52821">
    <property type="entry name" value="Rhodanese/Cell cycle control phosphatase"/>
    <property type="match status" value="2"/>
</dbReference>
<dbReference type="PROSITE" id="PS00683">
    <property type="entry name" value="RHODANESE_2"/>
    <property type="match status" value="1"/>
</dbReference>
<evidence type="ECO:0000313" key="5">
    <source>
        <dbReference type="EMBL" id="MFB8770489.1"/>
    </source>
</evidence>
<dbReference type="SMART" id="SM00450">
    <property type="entry name" value="RHOD"/>
    <property type="match status" value="2"/>
</dbReference>
<accession>A0ABV5E0X4</accession>
<dbReference type="InterPro" id="IPR051126">
    <property type="entry name" value="Thiosulfate_sulfurtransferase"/>
</dbReference>
<gene>
    <name evidence="5" type="ORF">VSQ78_22545</name>
</gene>
<keyword evidence="1" id="KW-0677">Repeat</keyword>
<sequence>MSRSDVLVDADWVEAHLDDADVVLVEVDEDTSAYDKGHIRGAVKIDWKTDLQDPVRRDFVDKTGFEKLLSAKGIGNDDQVILYGGNNNWFAAYAYWYFKLYGHDNVRLLDGGRKKWELDSRELVEEVPERAATEYRAQEQDTSIRAFRDEVVGAIGVKDLVDVRSPDEFTGKLLAPAHLPQETSQRPGHIPTARNIPWAKTANEDGTFKSAEELRELYTEAGVDLDKDIIAYCRIGERSSHTWFALHEIIGLENVKNYDGSWTEYGSLVGVPVELGEAEAK</sequence>
<keyword evidence="3 5" id="KW-0808">Transferase</keyword>
<dbReference type="PANTHER" id="PTHR43855">
    <property type="entry name" value="THIOSULFATE SULFURTRANSFERASE"/>
    <property type="match status" value="1"/>
</dbReference>
<evidence type="ECO:0000256" key="1">
    <source>
        <dbReference type="ARBA" id="ARBA00022737"/>
    </source>
</evidence>